<dbReference type="PROSITE" id="PS51462">
    <property type="entry name" value="NUDIX"/>
    <property type="match status" value="1"/>
</dbReference>
<dbReference type="GO" id="GO:0004081">
    <property type="term" value="F:bis(5'-nucleosyl)-tetraphosphatase (asymmetrical) activity"/>
    <property type="evidence" value="ECO:0007669"/>
    <property type="project" value="TreeGrafter"/>
</dbReference>
<dbReference type="CDD" id="cd03673">
    <property type="entry name" value="NUDIX_Ap6A_hydrolase"/>
    <property type="match status" value="1"/>
</dbReference>
<evidence type="ECO:0000313" key="3">
    <source>
        <dbReference type="EMBL" id="KKR33467.1"/>
    </source>
</evidence>
<dbReference type="InterPro" id="IPR051325">
    <property type="entry name" value="Nudix_hydrolase_domain"/>
</dbReference>
<dbReference type="GO" id="GO:0006167">
    <property type="term" value="P:AMP biosynthetic process"/>
    <property type="evidence" value="ECO:0007669"/>
    <property type="project" value="TreeGrafter"/>
</dbReference>
<evidence type="ECO:0000259" key="2">
    <source>
        <dbReference type="PROSITE" id="PS51462"/>
    </source>
</evidence>
<organism evidence="3 4">
    <name type="scientific">Candidatus Gottesmanbacteria bacterium GW2011_GWC2_39_8</name>
    <dbReference type="NCBI Taxonomy" id="1618450"/>
    <lineage>
        <taxon>Bacteria</taxon>
        <taxon>Candidatus Gottesmaniibacteriota</taxon>
    </lineage>
</organism>
<dbReference type="InterPro" id="IPR000086">
    <property type="entry name" value="NUDIX_hydrolase_dom"/>
</dbReference>
<dbReference type="Pfam" id="PF00293">
    <property type="entry name" value="NUDIX"/>
    <property type="match status" value="1"/>
</dbReference>
<dbReference type="PROSITE" id="PS00893">
    <property type="entry name" value="NUDIX_BOX"/>
    <property type="match status" value="1"/>
</dbReference>
<protein>
    <submittedName>
        <fullName evidence="3">MutT/nudix family protein</fullName>
    </submittedName>
</protein>
<feature type="domain" description="Nudix hydrolase" evidence="2">
    <location>
        <begin position="9"/>
        <end position="153"/>
    </location>
</feature>
<sequence length="157" mass="18274">MTLQQRHTKREFSAGGIVYRKLKIKNLKLKIENVEWLVVQHSQHKGWVFPKGLIGDKIEGEGKEETAIREVKEEGGVDAKIVSKSLKPVTYYYTWEGQKIFKTVYYYLMEYLSGSEKDHDWEVSDAVWLPTEKVEEKLSFKSDQEAFAEAIKLINSK</sequence>
<accession>A0A0G0T6J1</accession>
<keyword evidence="1" id="KW-0378">Hydrolase</keyword>
<comment type="caution">
    <text evidence="3">The sequence shown here is derived from an EMBL/GenBank/DDBJ whole genome shotgun (WGS) entry which is preliminary data.</text>
</comment>
<dbReference type="PANTHER" id="PTHR21340:SF0">
    <property type="entry name" value="BIS(5'-NUCLEOSYL)-TETRAPHOSPHATASE [ASYMMETRICAL]"/>
    <property type="match status" value="1"/>
</dbReference>
<dbReference type="AlphaFoldDB" id="A0A0G0T6J1"/>
<evidence type="ECO:0000313" key="4">
    <source>
        <dbReference type="Proteomes" id="UP000034539"/>
    </source>
</evidence>
<name>A0A0G0T6J1_9BACT</name>
<gene>
    <name evidence="3" type="ORF">UT63_C0016G0006</name>
</gene>
<dbReference type="Gene3D" id="3.90.79.10">
    <property type="entry name" value="Nucleoside Triphosphate Pyrophosphohydrolase"/>
    <property type="match status" value="1"/>
</dbReference>
<reference evidence="3 4" key="1">
    <citation type="journal article" date="2015" name="Nature">
        <title>rRNA introns, odd ribosomes, and small enigmatic genomes across a large radiation of phyla.</title>
        <authorList>
            <person name="Brown C.T."/>
            <person name="Hug L.A."/>
            <person name="Thomas B.C."/>
            <person name="Sharon I."/>
            <person name="Castelle C.J."/>
            <person name="Singh A."/>
            <person name="Wilkins M.J."/>
            <person name="Williams K.H."/>
            <person name="Banfield J.F."/>
        </authorList>
    </citation>
    <scope>NUCLEOTIDE SEQUENCE [LARGE SCALE GENOMIC DNA]</scope>
</reference>
<dbReference type="InterPro" id="IPR015797">
    <property type="entry name" value="NUDIX_hydrolase-like_dom_sf"/>
</dbReference>
<dbReference type="EMBL" id="LBXN01000016">
    <property type="protein sequence ID" value="KKR33467.1"/>
    <property type="molecule type" value="Genomic_DNA"/>
</dbReference>
<evidence type="ECO:0000256" key="1">
    <source>
        <dbReference type="ARBA" id="ARBA00022801"/>
    </source>
</evidence>
<dbReference type="SUPFAM" id="SSF55811">
    <property type="entry name" value="Nudix"/>
    <property type="match status" value="1"/>
</dbReference>
<dbReference type="PANTHER" id="PTHR21340">
    <property type="entry name" value="DIADENOSINE 5,5-P1,P4-TETRAPHOSPHATE PYROPHOSPHOHYDROLASE MUTT"/>
    <property type="match status" value="1"/>
</dbReference>
<dbReference type="GO" id="GO:0006754">
    <property type="term" value="P:ATP biosynthetic process"/>
    <property type="evidence" value="ECO:0007669"/>
    <property type="project" value="TreeGrafter"/>
</dbReference>
<dbReference type="Proteomes" id="UP000034539">
    <property type="component" value="Unassembled WGS sequence"/>
</dbReference>
<proteinExistence type="predicted"/>
<dbReference type="InterPro" id="IPR020084">
    <property type="entry name" value="NUDIX_hydrolase_CS"/>
</dbReference>